<dbReference type="Proteomes" id="UP000035680">
    <property type="component" value="Unassembled WGS sequence"/>
</dbReference>
<keyword evidence="1" id="KW-1185">Reference proteome</keyword>
<accession>A0A0K0FR99</accession>
<dbReference type="WBParaSite" id="SVE_1242600.1">
    <property type="protein sequence ID" value="SVE_1242600.1"/>
    <property type="gene ID" value="SVE_1242600"/>
</dbReference>
<name>A0A0K0FR99_STRVS</name>
<reference evidence="2" key="2">
    <citation type="submission" date="2015-08" db="UniProtKB">
        <authorList>
            <consortium name="WormBaseParasite"/>
        </authorList>
    </citation>
    <scope>IDENTIFICATION</scope>
</reference>
<reference evidence="1" key="1">
    <citation type="submission" date="2014-07" db="EMBL/GenBank/DDBJ databases">
        <authorList>
            <person name="Martin A.A"/>
            <person name="De Silva N."/>
        </authorList>
    </citation>
    <scope>NUCLEOTIDE SEQUENCE</scope>
</reference>
<dbReference type="AlphaFoldDB" id="A0A0K0FR99"/>
<organism evidence="1 2">
    <name type="scientific">Strongyloides venezuelensis</name>
    <name type="common">Threadworm</name>
    <dbReference type="NCBI Taxonomy" id="75913"/>
    <lineage>
        <taxon>Eukaryota</taxon>
        <taxon>Metazoa</taxon>
        <taxon>Ecdysozoa</taxon>
        <taxon>Nematoda</taxon>
        <taxon>Chromadorea</taxon>
        <taxon>Rhabditida</taxon>
        <taxon>Tylenchina</taxon>
        <taxon>Panagrolaimomorpha</taxon>
        <taxon>Strongyloidoidea</taxon>
        <taxon>Strongyloididae</taxon>
        <taxon>Strongyloides</taxon>
    </lineage>
</organism>
<evidence type="ECO:0000313" key="1">
    <source>
        <dbReference type="Proteomes" id="UP000035680"/>
    </source>
</evidence>
<sequence length="133" mass="15696">MILLNIIINIFAYTFQRYNTSRQSPVHYLKIDVKEAVEDLQPGEEHKNEVLEEARNHLQPINFRHNDLHTLHSYIQCISKLVATPYEKGCNSDFVLQVSMFHCIIKMLKNIPSAYFKKLKKEKQFHCKAILHD</sequence>
<proteinExistence type="predicted"/>
<protein>
    <submittedName>
        <fullName evidence="2">Uncharacterized protein</fullName>
    </submittedName>
</protein>
<evidence type="ECO:0000313" key="2">
    <source>
        <dbReference type="WBParaSite" id="SVE_1242600.1"/>
    </source>
</evidence>